<dbReference type="EMBL" id="SMBU01000025">
    <property type="protein sequence ID" value="TCU91525.1"/>
    <property type="molecule type" value="Genomic_DNA"/>
</dbReference>
<keyword evidence="4" id="KW-1185">Reference proteome</keyword>
<evidence type="ECO:0000256" key="1">
    <source>
        <dbReference type="ARBA" id="ARBA00009981"/>
    </source>
</evidence>
<accession>A0A4R3UIW9</accession>
<comment type="function">
    <text evidence="2">Antitoxin component of a type II toxin-antitoxin (TA) system.</text>
</comment>
<comment type="similarity">
    <text evidence="1 2">Belongs to the phD/YefM antitoxin family.</text>
</comment>
<dbReference type="InterPro" id="IPR051416">
    <property type="entry name" value="phD-YefM_TA_antitoxins"/>
</dbReference>
<dbReference type="SUPFAM" id="SSF143120">
    <property type="entry name" value="YefM-like"/>
    <property type="match status" value="1"/>
</dbReference>
<evidence type="ECO:0000313" key="4">
    <source>
        <dbReference type="Proteomes" id="UP000295110"/>
    </source>
</evidence>
<gene>
    <name evidence="3" type="ORF">EV671_10252</name>
</gene>
<dbReference type="Pfam" id="PF02604">
    <property type="entry name" value="PhdYeFM_antitox"/>
    <property type="match status" value="1"/>
</dbReference>
<evidence type="ECO:0000256" key="2">
    <source>
        <dbReference type="RuleBase" id="RU362080"/>
    </source>
</evidence>
<dbReference type="NCBIfam" id="TIGR01552">
    <property type="entry name" value="phd_fam"/>
    <property type="match status" value="1"/>
</dbReference>
<name>A0A4R3UIW9_ROSSA</name>
<proteinExistence type="inferred from homology"/>
<dbReference type="Proteomes" id="UP000295110">
    <property type="component" value="Unassembled WGS sequence"/>
</dbReference>
<dbReference type="AlphaFoldDB" id="A0A4R3UIW9"/>
<dbReference type="InterPro" id="IPR036165">
    <property type="entry name" value="YefM-like_sf"/>
</dbReference>
<protein>
    <recommendedName>
        <fullName evidence="2">Antitoxin</fullName>
    </recommendedName>
</protein>
<dbReference type="InterPro" id="IPR006442">
    <property type="entry name" value="Antitoxin_Phd/YefM"/>
</dbReference>
<dbReference type="OrthoDB" id="9800503at2"/>
<comment type="caution">
    <text evidence="3">The sequence shown here is derived from an EMBL/GenBank/DDBJ whole genome shotgun (WGS) entry which is preliminary data.</text>
</comment>
<sequence>MESVNIYDAKTRLSQLVDKAAAGEDVVVSRNGKPLVRITKLEVPKRRIKFGLLKGKLTVPTDFDATLPDEVVAGFEGR</sequence>
<reference evidence="3 4" key="1">
    <citation type="submission" date="2019-03" db="EMBL/GenBank/DDBJ databases">
        <title>Genomic Encyclopedia of Type Strains, Phase IV (KMG-IV): sequencing the most valuable type-strain genomes for metagenomic binning, comparative biology and taxonomic classification.</title>
        <authorList>
            <person name="Goeker M."/>
        </authorList>
    </citation>
    <scope>NUCLEOTIDE SEQUENCE [LARGE SCALE GENOMIC DNA]</scope>
    <source>
        <strain evidence="3 4">DSM 654</strain>
    </source>
</reference>
<evidence type="ECO:0000313" key="3">
    <source>
        <dbReference type="EMBL" id="TCU91525.1"/>
    </source>
</evidence>
<organism evidence="3 4">
    <name type="scientific">Roseateles saccharophilus</name>
    <name type="common">Pseudomonas saccharophila</name>
    <dbReference type="NCBI Taxonomy" id="304"/>
    <lineage>
        <taxon>Bacteria</taxon>
        <taxon>Pseudomonadati</taxon>
        <taxon>Pseudomonadota</taxon>
        <taxon>Betaproteobacteria</taxon>
        <taxon>Burkholderiales</taxon>
        <taxon>Sphaerotilaceae</taxon>
        <taxon>Roseateles</taxon>
    </lineage>
</organism>
<dbReference type="Gene3D" id="3.40.1620.10">
    <property type="entry name" value="YefM-like domain"/>
    <property type="match status" value="1"/>
</dbReference>
<dbReference type="RefSeq" id="WP_132574290.1">
    <property type="nucleotide sequence ID" value="NZ_CBCSGL010000021.1"/>
</dbReference>
<dbReference type="PANTHER" id="PTHR35377">
    <property type="entry name" value="ANTITOXIN VAPB49-RELATED-RELATED"/>
    <property type="match status" value="1"/>
</dbReference>